<organism evidence="2">
    <name type="scientific">Vibrio coralliilyticus</name>
    <dbReference type="NCBI Taxonomy" id="190893"/>
    <lineage>
        <taxon>Bacteria</taxon>
        <taxon>Pseudomonadati</taxon>
        <taxon>Pseudomonadota</taxon>
        <taxon>Gammaproteobacteria</taxon>
        <taxon>Vibrionales</taxon>
        <taxon>Vibrionaceae</taxon>
        <taxon>Vibrio</taxon>
    </lineage>
</organism>
<feature type="compositionally biased region" description="Polar residues" evidence="1">
    <location>
        <begin position="79"/>
        <end position="101"/>
    </location>
</feature>
<sequence length="344" mass="37704">MSAINNALSELASNHSHKPEQVVKAQVKPVKQLKVLPWVIGSFGLSLAVGGWALSTQSPELPQQPVSVTVAEPTIQIASPTSKPSESSGVIYNPQSRTMNKPTKPAPVIEEEAQAHLPQPLPIAVASVSQKTTQVAQGEVIIQQIELSPAQLAEKAETRAKKALDDNNLKEALGHYQEALRYAPNSVKIRQKLSALYYGKGEARKAVDILRKGIQLDKDNTALRMSLAKLLMKEKQNEAALTALVHLPQQVPVEYLSLRAALAQKSKQDEIALSSYQNLVSMEPDSGRWWLGLGIQQERALNLPEAEKAYQQALTKLGLSSQSQQFIRDRLSLISRLEEQPDAN</sequence>
<protein>
    <submittedName>
        <fullName evidence="2">MSHA biogenesis protein MshN</fullName>
    </submittedName>
</protein>
<evidence type="ECO:0000313" key="2">
    <source>
        <dbReference type="EMBL" id="KJY74271.1"/>
    </source>
</evidence>
<feature type="region of interest" description="Disordered" evidence="1">
    <location>
        <begin position="1"/>
        <end position="20"/>
    </location>
</feature>
<dbReference type="Gene3D" id="1.25.40.10">
    <property type="entry name" value="Tetratricopeptide repeat domain"/>
    <property type="match status" value="1"/>
</dbReference>
<proteinExistence type="predicted"/>
<reference evidence="2" key="1">
    <citation type="journal article" date="2015" name="BMC Genomics">
        <title>Genome mining reveals unlocked bioactive potential of marine Gram-negative bacteria.</title>
        <authorList>
            <person name="Machado H."/>
            <person name="Sonnenschein E.C."/>
            <person name="Melchiorsen J."/>
            <person name="Gram L."/>
        </authorList>
    </citation>
    <scope>NUCLEOTIDE SEQUENCE</scope>
    <source>
        <strain evidence="2">S2052</strain>
    </source>
</reference>
<comment type="caution">
    <text evidence="2">The sequence shown here is derived from an EMBL/GenBank/DDBJ whole genome shotgun (WGS) entry which is preliminary data.</text>
</comment>
<feature type="region of interest" description="Disordered" evidence="1">
    <location>
        <begin position="79"/>
        <end position="103"/>
    </location>
</feature>
<dbReference type="SMART" id="SM00028">
    <property type="entry name" value="TPR"/>
    <property type="match status" value="4"/>
</dbReference>
<dbReference type="RefSeq" id="WP_045985631.1">
    <property type="nucleotide sequence ID" value="NZ_CP063051.1"/>
</dbReference>
<dbReference type="PROSITE" id="PS50005">
    <property type="entry name" value="TPR"/>
    <property type="match status" value="1"/>
</dbReference>
<dbReference type="SUPFAM" id="SSF48452">
    <property type="entry name" value="TPR-like"/>
    <property type="match status" value="1"/>
</dbReference>
<dbReference type="InterPro" id="IPR019734">
    <property type="entry name" value="TPR_rpt"/>
</dbReference>
<feature type="compositionally biased region" description="Polar residues" evidence="1">
    <location>
        <begin position="1"/>
        <end position="14"/>
    </location>
</feature>
<dbReference type="EMBL" id="JXXR01000009">
    <property type="protein sequence ID" value="KJY74271.1"/>
    <property type="molecule type" value="Genomic_DNA"/>
</dbReference>
<accession>A0A837G9Z3</accession>
<name>A0A837G9Z3_9VIBR</name>
<gene>
    <name evidence="2" type="ORF">TW71_08885</name>
</gene>
<dbReference type="Pfam" id="PF14559">
    <property type="entry name" value="TPR_19"/>
    <property type="match status" value="1"/>
</dbReference>
<evidence type="ECO:0000256" key="1">
    <source>
        <dbReference type="SAM" id="MobiDB-lite"/>
    </source>
</evidence>
<dbReference type="AlphaFoldDB" id="A0A837G9Z3"/>
<dbReference type="InterPro" id="IPR011990">
    <property type="entry name" value="TPR-like_helical_dom_sf"/>
</dbReference>